<proteinExistence type="predicted"/>
<evidence type="ECO:0000313" key="4">
    <source>
        <dbReference type="Proteomes" id="UP001044222"/>
    </source>
</evidence>
<organism evidence="3 4">
    <name type="scientific">Anguilla anguilla</name>
    <name type="common">European freshwater eel</name>
    <name type="synonym">Muraena anguilla</name>
    <dbReference type="NCBI Taxonomy" id="7936"/>
    <lineage>
        <taxon>Eukaryota</taxon>
        <taxon>Metazoa</taxon>
        <taxon>Chordata</taxon>
        <taxon>Craniata</taxon>
        <taxon>Vertebrata</taxon>
        <taxon>Euteleostomi</taxon>
        <taxon>Actinopterygii</taxon>
        <taxon>Neopterygii</taxon>
        <taxon>Teleostei</taxon>
        <taxon>Anguilliformes</taxon>
        <taxon>Anguillidae</taxon>
        <taxon>Anguilla</taxon>
    </lineage>
</organism>
<keyword evidence="4" id="KW-1185">Reference proteome</keyword>
<feature type="region of interest" description="Disordered" evidence="1">
    <location>
        <begin position="210"/>
        <end position="238"/>
    </location>
</feature>
<sequence>MKCIIFIVLAATILHKLALITGLNGGLVAGLNPGLILGGVNPGLAVGGINPLIAGGGVIAQPPFAQVFPGVPTYMQSPFVPRFGYPQLGYPQMGYPQLGYPQLGYPQQQQFPRQPGFPANGGSVPPNNFGVQQGVRPGQQQGMGQPYYMGVQPQNPMGTPQGVNPIQQQVMETTGRPWNGNQQPGPAETGPIRRYRRALPLRFPGRACARARNEDPSEIAPTPAPTELQPVPRLLKMD</sequence>
<dbReference type="AlphaFoldDB" id="A0A9D3RVF3"/>
<feature type="chain" id="PRO_5038527873" evidence="2">
    <location>
        <begin position="19"/>
        <end position="238"/>
    </location>
</feature>
<dbReference type="EMBL" id="JAFIRN010000007">
    <property type="protein sequence ID" value="KAG5844964.1"/>
    <property type="molecule type" value="Genomic_DNA"/>
</dbReference>
<protein>
    <submittedName>
        <fullName evidence="3">Uncharacterized protein</fullName>
    </submittedName>
</protein>
<comment type="caution">
    <text evidence="3">The sequence shown here is derived from an EMBL/GenBank/DDBJ whole genome shotgun (WGS) entry which is preliminary data.</text>
</comment>
<evidence type="ECO:0000256" key="1">
    <source>
        <dbReference type="SAM" id="MobiDB-lite"/>
    </source>
</evidence>
<gene>
    <name evidence="3" type="ORF">ANANG_G00133750</name>
</gene>
<dbReference type="Proteomes" id="UP001044222">
    <property type="component" value="Chromosome 7"/>
</dbReference>
<keyword evidence="2" id="KW-0732">Signal</keyword>
<evidence type="ECO:0000256" key="2">
    <source>
        <dbReference type="SAM" id="SignalP"/>
    </source>
</evidence>
<evidence type="ECO:0000313" key="3">
    <source>
        <dbReference type="EMBL" id="KAG5844964.1"/>
    </source>
</evidence>
<feature type="signal peptide" evidence="2">
    <location>
        <begin position="1"/>
        <end position="18"/>
    </location>
</feature>
<name>A0A9D3RVF3_ANGAN</name>
<accession>A0A9D3RVF3</accession>
<reference evidence="3" key="1">
    <citation type="submission" date="2021-01" db="EMBL/GenBank/DDBJ databases">
        <title>A chromosome-scale assembly of European eel, Anguilla anguilla.</title>
        <authorList>
            <person name="Henkel C."/>
            <person name="Jong-Raadsen S.A."/>
            <person name="Dufour S."/>
            <person name="Weltzien F.-A."/>
            <person name="Palstra A.P."/>
            <person name="Pelster B."/>
            <person name="Spaink H.P."/>
            <person name="Van Den Thillart G.E."/>
            <person name="Jansen H."/>
            <person name="Zahm M."/>
            <person name="Klopp C."/>
            <person name="Cedric C."/>
            <person name="Louis A."/>
            <person name="Berthelot C."/>
            <person name="Parey E."/>
            <person name="Roest Crollius H."/>
            <person name="Montfort J."/>
            <person name="Robinson-Rechavi M."/>
            <person name="Bucao C."/>
            <person name="Bouchez O."/>
            <person name="Gislard M."/>
            <person name="Lluch J."/>
            <person name="Milhes M."/>
            <person name="Lampietro C."/>
            <person name="Lopez Roques C."/>
            <person name="Donnadieu C."/>
            <person name="Braasch I."/>
            <person name="Desvignes T."/>
            <person name="Postlethwait J."/>
            <person name="Bobe J."/>
            <person name="Guiguen Y."/>
            <person name="Dirks R."/>
        </authorList>
    </citation>
    <scope>NUCLEOTIDE SEQUENCE</scope>
    <source>
        <strain evidence="3">Tag_6206</strain>
        <tissue evidence="3">Liver</tissue>
    </source>
</reference>